<evidence type="ECO:0000313" key="1">
    <source>
        <dbReference type="EMBL" id="KAK0741332.1"/>
    </source>
</evidence>
<name>A0AA40K0P6_9PEZI</name>
<dbReference type="Proteomes" id="UP001172155">
    <property type="component" value="Unassembled WGS sequence"/>
</dbReference>
<sequence length="163" mass="18025">MGGLCWAARAGFVTAIDLSQGSRWVGLVVVRDWKLFCSVFMRFRGGRAVPVSSSRGGQAKGVHWWQSIQRARLTRHVESGQPNEAIPTQPCCLFASDLGWGCDATVTRSSHLMPASPKLAQLVFSDWWAEVVLHSIVSPHQRQYHRRQHTSASNGAAHVCNNC</sequence>
<proteinExistence type="predicted"/>
<accession>A0AA40K0P6</accession>
<reference evidence="1" key="1">
    <citation type="submission" date="2023-06" db="EMBL/GenBank/DDBJ databases">
        <title>Genome-scale phylogeny and comparative genomics of the fungal order Sordariales.</title>
        <authorList>
            <consortium name="Lawrence Berkeley National Laboratory"/>
            <person name="Hensen N."/>
            <person name="Bonometti L."/>
            <person name="Westerberg I."/>
            <person name="Brannstrom I.O."/>
            <person name="Guillou S."/>
            <person name="Cros-Aarteil S."/>
            <person name="Calhoun S."/>
            <person name="Haridas S."/>
            <person name="Kuo A."/>
            <person name="Mondo S."/>
            <person name="Pangilinan J."/>
            <person name="Riley R."/>
            <person name="LaButti K."/>
            <person name="Andreopoulos B."/>
            <person name="Lipzen A."/>
            <person name="Chen C."/>
            <person name="Yanf M."/>
            <person name="Daum C."/>
            <person name="Ng V."/>
            <person name="Clum A."/>
            <person name="Steindorff A."/>
            <person name="Ohm R."/>
            <person name="Martin F."/>
            <person name="Silar P."/>
            <person name="Natvig D."/>
            <person name="Lalanne C."/>
            <person name="Gautier V."/>
            <person name="Ament-velasquez S.L."/>
            <person name="Kruys A."/>
            <person name="Hutchinson M.I."/>
            <person name="Powell A.J."/>
            <person name="Barry K."/>
            <person name="Miller A.N."/>
            <person name="Grigoriev I.V."/>
            <person name="Debuchy R."/>
            <person name="Gladieux P."/>
            <person name="Thoren M.H."/>
            <person name="Johannesson H."/>
        </authorList>
    </citation>
    <scope>NUCLEOTIDE SEQUENCE</scope>
    <source>
        <strain evidence="1">SMH3187-1</strain>
    </source>
</reference>
<gene>
    <name evidence="1" type="ORF">B0T18DRAFT_228980</name>
</gene>
<keyword evidence="2" id="KW-1185">Reference proteome</keyword>
<dbReference type="AlphaFoldDB" id="A0AA40K0P6"/>
<organism evidence="1 2">
    <name type="scientific">Schizothecium vesticola</name>
    <dbReference type="NCBI Taxonomy" id="314040"/>
    <lineage>
        <taxon>Eukaryota</taxon>
        <taxon>Fungi</taxon>
        <taxon>Dikarya</taxon>
        <taxon>Ascomycota</taxon>
        <taxon>Pezizomycotina</taxon>
        <taxon>Sordariomycetes</taxon>
        <taxon>Sordariomycetidae</taxon>
        <taxon>Sordariales</taxon>
        <taxon>Schizotheciaceae</taxon>
        <taxon>Schizothecium</taxon>
    </lineage>
</organism>
<evidence type="ECO:0000313" key="2">
    <source>
        <dbReference type="Proteomes" id="UP001172155"/>
    </source>
</evidence>
<dbReference type="EMBL" id="JAUKUD010000006">
    <property type="protein sequence ID" value="KAK0741332.1"/>
    <property type="molecule type" value="Genomic_DNA"/>
</dbReference>
<protein>
    <submittedName>
        <fullName evidence="1">Uncharacterized protein</fullName>
    </submittedName>
</protein>
<comment type="caution">
    <text evidence="1">The sequence shown here is derived from an EMBL/GenBank/DDBJ whole genome shotgun (WGS) entry which is preliminary data.</text>
</comment>